<gene>
    <name evidence="3" type="ORF">Z519_06528</name>
</gene>
<dbReference type="VEuPathDB" id="FungiDB:Z519_06528"/>
<accession>A0A0D2ERY8</accession>
<dbReference type="Proteomes" id="UP000053789">
    <property type="component" value="Unassembled WGS sequence"/>
</dbReference>
<dbReference type="HOGENOM" id="CLU_010194_2_9_1"/>
<keyword evidence="2" id="KW-0560">Oxidoreductase</keyword>
<dbReference type="GO" id="GO:0016491">
    <property type="term" value="F:oxidoreductase activity"/>
    <property type="evidence" value="ECO:0007669"/>
    <property type="project" value="UniProtKB-KW"/>
</dbReference>
<name>A0A0D2ERY8_CLAB1</name>
<dbReference type="InterPro" id="IPR051911">
    <property type="entry name" value="SDR_oxidoreductase"/>
</dbReference>
<comment type="similarity">
    <text evidence="1">Belongs to the short-chain dehydrogenases/reductases (SDR) family.</text>
</comment>
<proteinExistence type="inferred from homology"/>
<evidence type="ECO:0000256" key="2">
    <source>
        <dbReference type="ARBA" id="ARBA00023002"/>
    </source>
</evidence>
<organism evidence="3 4">
    <name type="scientific">Cladophialophora bantiana (strain ATCC 10958 / CBS 173.52 / CDC B-1940 / NIH 8579)</name>
    <name type="common">Xylohypha bantiana</name>
    <dbReference type="NCBI Taxonomy" id="1442370"/>
    <lineage>
        <taxon>Eukaryota</taxon>
        <taxon>Fungi</taxon>
        <taxon>Dikarya</taxon>
        <taxon>Ascomycota</taxon>
        <taxon>Pezizomycotina</taxon>
        <taxon>Eurotiomycetes</taxon>
        <taxon>Chaetothyriomycetidae</taxon>
        <taxon>Chaetothyriales</taxon>
        <taxon>Herpotrichiellaceae</taxon>
        <taxon>Cladophialophora</taxon>
    </lineage>
</organism>
<reference evidence="3" key="1">
    <citation type="submission" date="2015-01" db="EMBL/GenBank/DDBJ databases">
        <title>The Genome Sequence of Cladophialophora bantiana CBS 173.52.</title>
        <authorList>
            <consortium name="The Broad Institute Genomics Platform"/>
            <person name="Cuomo C."/>
            <person name="de Hoog S."/>
            <person name="Gorbushina A."/>
            <person name="Stielow B."/>
            <person name="Teixiera M."/>
            <person name="Abouelleil A."/>
            <person name="Chapman S.B."/>
            <person name="Priest M."/>
            <person name="Young S.K."/>
            <person name="Wortman J."/>
            <person name="Nusbaum C."/>
            <person name="Birren B."/>
        </authorList>
    </citation>
    <scope>NUCLEOTIDE SEQUENCE [LARGE SCALE GENOMIC DNA]</scope>
    <source>
        <strain evidence="3">CBS 173.52</strain>
    </source>
</reference>
<dbReference type="PRINTS" id="PR00081">
    <property type="entry name" value="GDHRDH"/>
</dbReference>
<evidence type="ECO:0000313" key="3">
    <source>
        <dbReference type="EMBL" id="KIW92681.1"/>
    </source>
</evidence>
<dbReference type="GeneID" id="27699456"/>
<dbReference type="EMBL" id="KN846988">
    <property type="protein sequence ID" value="KIW92681.1"/>
    <property type="molecule type" value="Genomic_DNA"/>
</dbReference>
<dbReference type="Pfam" id="PF00106">
    <property type="entry name" value="adh_short"/>
    <property type="match status" value="1"/>
</dbReference>
<evidence type="ECO:0000256" key="1">
    <source>
        <dbReference type="ARBA" id="ARBA00006484"/>
    </source>
</evidence>
<dbReference type="InterPro" id="IPR036291">
    <property type="entry name" value="NAD(P)-bd_dom_sf"/>
</dbReference>
<dbReference type="RefSeq" id="XP_016619350.1">
    <property type="nucleotide sequence ID" value="XM_016764268.1"/>
</dbReference>
<dbReference type="OrthoDB" id="1274115at2759"/>
<dbReference type="PANTHER" id="PTHR43976:SF16">
    <property type="entry name" value="SHORT-CHAIN DEHYDROGENASE_REDUCTASE FAMILY PROTEIN"/>
    <property type="match status" value="1"/>
</dbReference>
<protein>
    <submittedName>
        <fullName evidence="3">Uncharacterized protein</fullName>
    </submittedName>
</protein>
<evidence type="ECO:0000313" key="4">
    <source>
        <dbReference type="Proteomes" id="UP000053789"/>
    </source>
</evidence>
<dbReference type="AlphaFoldDB" id="A0A0D2ERY8"/>
<keyword evidence="4" id="KW-1185">Reference proteome</keyword>
<dbReference type="InterPro" id="IPR002347">
    <property type="entry name" value="SDR_fam"/>
</dbReference>
<dbReference type="SUPFAM" id="SSF51735">
    <property type="entry name" value="NAD(P)-binding Rossmann-fold domains"/>
    <property type="match status" value="1"/>
</dbReference>
<sequence>MRELNVIVTGCSSGLGKALAQYTYDAGSIVVATARKPETLSYLPDDPRVLKLRLDVTSKDQVAGIVQVAVDKFGSIDVVVNNAGFGVTGDTEVLPDADARAQLETNFWGAVNVTKAALPILRETNPPGGGKFALEGFTDALAKEMHPDWNIKSTIIELGAVATHFPQNMVLPPRHPAYEDPACGYNAVRAYLTSAENAVQWSDASVRAQVLHELASKKNYITPPLRLALLVGADSWAVVKAELEGIMKGHEVWETVAESTSHAENTRAAEFLLKSVR</sequence>
<dbReference type="Gene3D" id="3.40.50.720">
    <property type="entry name" value="NAD(P)-binding Rossmann-like Domain"/>
    <property type="match status" value="1"/>
</dbReference>
<dbReference type="PANTHER" id="PTHR43976">
    <property type="entry name" value="SHORT CHAIN DEHYDROGENASE"/>
    <property type="match status" value="1"/>
</dbReference>